<dbReference type="Proteomes" id="UP000505306">
    <property type="component" value="Chromosome"/>
</dbReference>
<keyword evidence="1" id="KW-0472">Membrane</keyword>
<keyword evidence="1" id="KW-1133">Transmembrane helix</keyword>
<gene>
    <name evidence="2" type="ORF">G5B37_03600</name>
</gene>
<sequence>MDILFTDDKYDDIIHGDGGLSDKNIKEIEGFLELGKIDKTKEVNIGPGADLFVILASISLVVNIFLVGDKIEKGIAGWIKLGKRIKNLWKTKKLVSVDKDGASLLAIEYIASLENIENFEKVDEHEINIVRLDGLFPGRKPDELISKPHNYYIQTYIINVEKFYIIGIKSSGEVELIKCFEFGNPYGLTELNPEK</sequence>
<evidence type="ECO:0000313" key="3">
    <source>
        <dbReference type="Proteomes" id="UP000505306"/>
    </source>
</evidence>
<evidence type="ECO:0000256" key="1">
    <source>
        <dbReference type="SAM" id="Phobius"/>
    </source>
</evidence>
<reference evidence="2 3" key="1">
    <citation type="submission" date="2020-02" db="EMBL/GenBank/DDBJ databases">
        <title>Complete genome sequence of Flavobacteriaceae bacterium.</title>
        <authorList>
            <person name="Kim S.-J."/>
            <person name="Kim Y.-S."/>
            <person name="Kim K.-H."/>
        </authorList>
    </citation>
    <scope>NUCLEOTIDE SEQUENCE [LARGE SCALE GENOMIC DNA]</scope>
    <source>
        <strain evidence="2 3">RR4-40</strain>
    </source>
</reference>
<feature type="transmembrane region" description="Helical" evidence="1">
    <location>
        <begin position="51"/>
        <end position="68"/>
    </location>
</feature>
<dbReference type="AlphaFoldDB" id="A0A6G6GJH5"/>
<dbReference type="RefSeq" id="WP_164678708.1">
    <property type="nucleotide sequence ID" value="NZ_CP049057.1"/>
</dbReference>
<name>A0A6G6GJH5_9FLAO</name>
<dbReference type="EMBL" id="CP049057">
    <property type="protein sequence ID" value="QIE58677.1"/>
    <property type="molecule type" value="Genomic_DNA"/>
</dbReference>
<dbReference type="KEGG" id="mgel:G5B37_03600"/>
<organism evidence="2 3">
    <name type="scientific">Rasiella rasia</name>
    <dbReference type="NCBI Taxonomy" id="2744027"/>
    <lineage>
        <taxon>Bacteria</taxon>
        <taxon>Pseudomonadati</taxon>
        <taxon>Bacteroidota</taxon>
        <taxon>Flavobacteriia</taxon>
        <taxon>Flavobacteriales</taxon>
        <taxon>Flavobacteriaceae</taxon>
        <taxon>Rasiella</taxon>
    </lineage>
</organism>
<evidence type="ECO:0000313" key="2">
    <source>
        <dbReference type="EMBL" id="QIE58677.1"/>
    </source>
</evidence>
<protein>
    <submittedName>
        <fullName evidence="2">Uncharacterized protein</fullName>
    </submittedName>
</protein>
<keyword evidence="3" id="KW-1185">Reference proteome</keyword>
<accession>A0A6G6GJH5</accession>
<keyword evidence="1" id="KW-0812">Transmembrane</keyword>
<proteinExistence type="predicted"/>